<keyword evidence="3" id="KW-1185">Reference proteome</keyword>
<sequence length="456" mass="48186">MSGASTVCRMLSTSGILGYGFPEESLTRGMGRGIHMLGVDGGSTDPGPHYLGSGKTLNSARAMRRDLRLMLRAARGHGIPLVIGTCGGAGGNPHLAAVADIVRALAREDGLRFRLATIEAEQDKAALRRAHADGRMARLPGGPTPDPDALDRSERIVAMMGPEPFAAALDGGADVVLAGRSSDPAPWAAMAIRAGLPAAPAWYAGKMLECGATPAVPKGHDCLVVDVDRDGVILEPAAPERRCTPSSVANHSLHENPSPCIHVEPGGVLDTTDCRFEAVSDRAVRVSGMTWSPQPYTVKLEGAELAGYRAITVCGTRDPLLIATLDDFLARVRDAVATKAAALGVDVDGYRLIVRRYGLDGVMGSAEPVSDARPHEIGFVIEVIAPDQDTADAVLALARVTMLHTDFPGRLCREGNMAFPYSPSDIAAGPVYRFSVFQTMTIDDPLAPFPIHYEDL</sequence>
<evidence type="ECO:0000313" key="3">
    <source>
        <dbReference type="Proteomes" id="UP000630353"/>
    </source>
</evidence>
<proteinExistence type="predicted"/>
<protein>
    <submittedName>
        <fullName evidence="2">3-methylaspartate ammonia-lyase</fullName>
    </submittedName>
</protein>
<dbReference type="RefSeq" id="WP_229837498.1">
    <property type="nucleotide sequence ID" value="NZ_BMZS01000014.1"/>
</dbReference>
<dbReference type="AlphaFoldDB" id="A0A918XXV5"/>
<comment type="caution">
    <text evidence="2">The sequence shown here is derived from an EMBL/GenBank/DDBJ whole genome shotgun (WGS) entry which is preliminary data.</text>
</comment>
<dbReference type="Pfam" id="PF07287">
    <property type="entry name" value="AtuA"/>
    <property type="match status" value="1"/>
</dbReference>
<gene>
    <name evidence="2" type="ORF">GCM10017083_50780</name>
</gene>
<reference evidence="2" key="1">
    <citation type="journal article" date="2014" name="Int. J. Syst. Evol. Microbiol.">
        <title>Complete genome sequence of Corynebacterium casei LMG S-19264T (=DSM 44701T), isolated from a smear-ripened cheese.</title>
        <authorList>
            <consortium name="US DOE Joint Genome Institute (JGI-PGF)"/>
            <person name="Walter F."/>
            <person name="Albersmeier A."/>
            <person name="Kalinowski J."/>
            <person name="Ruckert C."/>
        </authorList>
    </citation>
    <scope>NUCLEOTIDE SEQUENCE</scope>
    <source>
        <strain evidence="2">KCTC 42651</strain>
    </source>
</reference>
<accession>A0A918XXV5</accession>
<organism evidence="2 3">
    <name type="scientific">Thalassobaculum fulvum</name>
    <dbReference type="NCBI Taxonomy" id="1633335"/>
    <lineage>
        <taxon>Bacteria</taxon>
        <taxon>Pseudomonadati</taxon>
        <taxon>Pseudomonadota</taxon>
        <taxon>Alphaproteobacteria</taxon>
        <taxon>Rhodospirillales</taxon>
        <taxon>Thalassobaculaceae</taxon>
        <taxon>Thalassobaculum</taxon>
    </lineage>
</organism>
<dbReference type="InterPro" id="IPR010839">
    <property type="entry name" value="AtuA_N"/>
</dbReference>
<evidence type="ECO:0000259" key="1">
    <source>
        <dbReference type="Pfam" id="PF07287"/>
    </source>
</evidence>
<feature type="domain" description="Acyclic terpene utilisation N-terminal" evidence="1">
    <location>
        <begin position="63"/>
        <end position="394"/>
    </location>
</feature>
<dbReference type="EMBL" id="BMZS01000014">
    <property type="protein sequence ID" value="GHD62236.1"/>
    <property type="molecule type" value="Genomic_DNA"/>
</dbReference>
<evidence type="ECO:0000313" key="2">
    <source>
        <dbReference type="EMBL" id="GHD62236.1"/>
    </source>
</evidence>
<reference evidence="2" key="2">
    <citation type="submission" date="2020-09" db="EMBL/GenBank/DDBJ databases">
        <authorList>
            <person name="Sun Q."/>
            <person name="Kim S."/>
        </authorList>
    </citation>
    <scope>NUCLEOTIDE SEQUENCE</scope>
    <source>
        <strain evidence="2">KCTC 42651</strain>
    </source>
</reference>
<dbReference type="Proteomes" id="UP000630353">
    <property type="component" value="Unassembled WGS sequence"/>
</dbReference>
<name>A0A918XXV5_9PROT</name>